<dbReference type="SUPFAM" id="SSF53955">
    <property type="entry name" value="Lysozyme-like"/>
    <property type="match status" value="1"/>
</dbReference>
<evidence type="ECO:0000313" key="3">
    <source>
        <dbReference type="Proteomes" id="UP001159427"/>
    </source>
</evidence>
<dbReference type="Gene3D" id="1.10.530.10">
    <property type="match status" value="1"/>
</dbReference>
<dbReference type="PROSITE" id="PS51348">
    <property type="entry name" value="GLYCOSYL_HYDROL_F22_2"/>
    <property type="match status" value="1"/>
</dbReference>
<evidence type="ECO:0000256" key="1">
    <source>
        <dbReference type="RuleBase" id="RU004440"/>
    </source>
</evidence>
<accession>A0ABN8MG90</accession>
<keyword evidence="3" id="KW-1185">Reference proteome</keyword>
<organism evidence="2 3">
    <name type="scientific">Porites evermanni</name>
    <dbReference type="NCBI Taxonomy" id="104178"/>
    <lineage>
        <taxon>Eukaryota</taxon>
        <taxon>Metazoa</taxon>
        <taxon>Cnidaria</taxon>
        <taxon>Anthozoa</taxon>
        <taxon>Hexacorallia</taxon>
        <taxon>Scleractinia</taxon>
        <taxon>Fungiina</taxon>
        <taxon>Poritidae</taxon>
        <taxon>Porites</taxon>
    </lineage>
</organism>
<comment type="caution">
    <text evidence="2">The sequence shown here is derived from an EMBL/GenBank/DDBJ whole genome shotgun (WGS) entry which is preliminary data.</text>
</comment>
<dbReference type="PRINTS" id="PR00135">
    <property type="entry name" value="LYZLACT"/>
</dbReference>
<comment type="similarity">
    <text evidence="1">Belongs to the glycosyl hydrolase 22 family.</text>
</comment>
<sequence>MRDWLCLVNHESGFQYDIVHENSDGSKDYGIYQLNDNYWCDQGDTKYSSCWQINTFGCGYKCSHFTNSAIAWDTDCAVKIKNCNSFSKWRAWQVHCQGDLTTNPDYDFSHC</sequence>
<evidence type="ECO:0008006" key="4">
    <source>
        <dbReference type="Google" id="ProtNLM"/>
    </source>
</evidence>
<evidence type="ECO:0000313" key="2">
    <source>
        <dbReference type="EMBL" id="CAH3027579.1"/>
    </source>
</evidence>
<dbReference type="PANTHER" id="PTHR11407">
    <property type="entry name" value="LYSOZYME C"/>
    <property type="match status" value="1"/>
</dbReference>
<dbReference type="SMART" id="SM00263">
    <property type="entry name" value="LYZ1"/>
    <property type="match status" value="1"/>
</dbReference>
<reference evidence="2 3" key="1">
    <citation type="submission" date="2022-05" db="EMBL/GenBank/DDBJ databases">
        <authorList>
            <consortium name="Genoscope - CEA"/>
            <person name="William W."/>
        </authorList>
    </citation>
    <scope>NUCLEOTIDE SEQUENCE [LARGE SCALE GENOMIC DNA]</scope>
</reference>
<gene>
    <name evidence="2" type="ORF">PEVE_00031928</name>
</gene>
<dbReference type="InterPro" id="IPR023346">
    <property type="entry name" value="Lysozyme-like_dom_sf"/>
</dbReference>
<dbReference type="Proteomes" id="UP001159427">
    <property type="component" value="Unassembled WGS sequence"/>
</dbReference>
<dbReference type="PANTHER" id="PTHR11407:SF69">
    <property type="entry name" value="LYSOZYME C, MILK ISOZYME"/>
    <property type="match status" value="1"/>
</dbReference>
<dbReference type="Pfam" id="PF00062">
    <property type="entry name" value="Lys"/>
    <property type="match status" value="1"/>
</dbReference>
<dbReference type="EMBL" id="CALNXI010000460">
    <property type="protein sequence ID" value="CAH3027579.1"/>
    <property type="molecule type" value="Genomic_DNA"/>
</dbReference>
<name>A0ABN8MG90_9CNID</name>
<proteinExistence type="inferred from homology"/>
<dbReference type="InterPro" id="IPR001916">
    <property type="entry name" value="Glyco_hydro_22"/>
</dbReference>
<protein>
    <recommendedName>
        <fullName evidence="4">Lysozyme</fullName>
    </recommendedName>
</protein>